<sequence length="1494" mass="156443">MQRLTRDRTMQVKIDLDDRALTRLASRRVDINATLNEAALRRTERALDKLTADRTVRILATADTRVAADEIRNLTRRQRVRIGVDVDTRVAANDIANLTRRRMLRVTADADTDAAANSLRFLTRDRRINIRTNMLGLGNLGSLGSSLGSSASSAGILGSRFMMLASASLMALPAVASLGQAIVQMGPAAALAVPALGSLITMGAALGVGLHGVGTAFKSAFETGASSATAAVSAARAVESAQINVARSARSLKEAQVDAARQIADAQKRVQDAVEDVRDAEVQAAADRRAALRRVADAERDLADAQADATRAQEDLNEARKTAADQLQDLANRLTSAELDQRDAVMDVADAEKALNTLKAKGSAANAEDLARAQLAYDKAVQRLKEQRLETQRLQEENAAAAKAGIEGSDGVKAAHERVADAQRNVGDKARGVGEAQANAAAVAKAGAESVRDAQEALAAAQQGVADAQVAASRQVRGAQEALADANRAVAAAMAQGSTEATKFNDAMSKLSPNAREFVNAVRGIAPAWSAVRADVQDALFRGLGDTLTRMSSAVLPAVQTGLVGMASVLNGMATSLMDTFATLGKSGTLAQMFSGLTAGMQPMVQVPGQIAQAFVQLSVAASPAFTRMTTAAGEAATRISDKLSEAFASGRLETAIETAVGVVKQFGALLGDIFGTVGNILKAAGAGAGDALGGLGAVFQELRRITAMPEVQKMLTTIFTAVNTIAKLIATTLGAVIMAVLPLLTALAPTITALAEALGPVLARLAQALGEALMPIMKALLPIVDTVGAALIDVVTAVMPLLAPVGALIAAIVAAIAPVISVVLDTVVTMAGSLSSMLLPVIQSLIPVVTLIGQLFADLAPAFAQITLALLPLIPPLGVLAVSMSKLLVEVLTPLIPVIVKLAGVVAGMLAEAIATFVTVLTRVIGEIQKFVDAMTAGVEWVVEKFEWLYDVLVGHSIIPDLVKEIVRWFTDLWAKTKKIFTDLKDGVVKIWTSLWNGLRDKWNSFYAQLKSSIGSAWTSVKNSVSSLRTSVTNTWTNLWNSARDKVTSTFSSIRGKISDFRSSMTTAFSTLRDGIGKIWSGIQSKLASPIRWVVGNVYNDGVRKMWNTIAGKINSKIMLPAIGLKFAKGGIVPGQGTGDTVPAMLTPNERVLSLNQVAQLGGHRAIDAMLGKDRSEGRTGGNPDNRVAQGMQKFDKGGIVGTLSSIGGAISGGIDWAKDLVIGGLKSAAQKAISSVVRPLINQIPGGSSPYGRLAKGVPNNLLDKMLGFLGNEDKKAVGGPSVQRGLAWARTQHGKAYQWGGNGNPSWDCSGLVSAIESVIRGESPHRRWATGAFSGNTAPSGWVRNLNSPYQIGITNAGVGHTAGTIAGVNVESRGGDGVVIGSGARGVNSAMWTDRYGYAPATKYDTGGLLQPGRTLVDNQTGKPEAVLTPAERAAFEDIVRNGAGITIGNINVNGTFDLSSPTSRKAAAEAMVSEMNEALRNWNRGRQR</sequence>
<feature type="transmembrane region" description="Helical" evidence="2">
    <location>
        <begin position="837"/>
        <end position="857"/>
    </location>
</feature>
<dbReference type="Proteomes" id="UP000471648">
    <property type="component" value="Unassembled WGS sequence"/>
</dbReference>
<accession>A0A6N9VCV8</accession>
<keyword evidence="2" id="KW-1133">Transmembrane helix</keyword>
<feature type="transmembrane region" description="Helical" evidence="2">
    <location>
        <begin position="189"/>
        <end position="210"/>
    </location>
</feature>
<dbReference type="SUPFAM" id="SSF54001">
    <property type="entry name" value="Cysteine proteinases"/>
    <property type="match status" value="1"/>
</dbReference>
<evidence type="ECO:0000313" key="3">
    <source>
        <dbReference type="EMBL" id="NEB70317.1"/>
    </source>
</evidence>
<name>A0A6N9VCV8_STRMI</name>
<keyword evidence="2" id="KW-0812">Transmembrane</keyword>
<comment type="caution">
    <text evidence="3">The sequence shown here is derived from an EMBL/GenBank/DDBJ whole genome shotgun (WGS) entry which is preliminary data.</text>
</comment>
<dbReference type="InterPro" id="IPR038765">
    <property type="entry name" value="Papain-like_cys_pep_sf"/>
</dbReference>
<reference evidence="3 4" key="1">
    <citation type="submission" date="2020-01" db="EMBL/GenBank/DDBJ databases">
        <title>Insect and environment-associated Actinomycetes.</title>
        <authorList>
            <person name="Currrie C."/>
            <person name="Chevrette M."/>
            <person name="Carlson C."/>
            <person name="Stubbendieck R."/>
            <person name="Wendt-Pienkowski E."/>
        </authorList>
    </citation>
    <scope>NUCLEOTIDE SEQUENCE [LARGE SCALE GENOMIC DNA]</scope>
    <source>
        <strain evidence="3 4">SID14438</strain>
    </source>
</reference>
<dbReference type="EMBL" id="JAAGME010001046">
    <property type="protein sequence ID" value="NEB70317.1"/>
    <property type="molecule type" value="Genomic_DNA"/>
</dbReference>
<feature type="transmembrane region" description="Helical" evidence="2">
    <location>
        <begin position="161"/>
        <end position="183"/>
    </location>
</feature>
<evidence type="ECO:0000313" key="4">
    <source>
        <dbReference type="Proteomes" id="UP000471648"/>
    </source>
</evidence>
<proteinExistence type="predicted"/>
<feature type="transmembrane region" description="Helical" evidence="2">
    <location>
        <begin position="863"/>
        <end position="884"/>
    </location>
</feature>
<feature type="transmembrane region" description="Helical" evidence="2">
    <location>
        <begin position="806"/>
        <end position="825"/>
    </location>
</feature>
<feature type="transmembrane region" description="Helical" evidence="2">
    <location>
        <begin position="719"/>
        <end position="742"/>
    </location>
</feature>
<gene>
    <name evidence="3" type="ORF">G3I39_25150</name>
</gene>
<feature type="coiled-coil region" evidence="1">
    <location>
        <begin position="249"/>
        <end position="404"/>
    </location>
</feature>
<feature type="transmembrane region" description="Helical" evidence="2">
    <location>
        <begin position="896"/>
        <end position="922"/>
    </location>
</feature>
<protein>
    <recommendedName>
        <fullName evidence="5">Phage-related protein</fullName>
    </recommendedName>
</protein>
<evidence type="ECO:0000256" key="1">
    <source>
        <dbReference type="SAM" id="Coils"/>
    </source>
</evidence>
<dbReference type="Gene3D" id="3.90.1720.10">
    <property type="entry name" value="endopeptidase domain like (from Nostoc punctiforme)"/>
    <property type="match status" value="1"/>
</dbReference>
<organism evidence="3 4">
    <name type="scientific">Streptomyces microflavus</name>
    <name type="common">Streptomyces lipmanii</name>
    <dbReference type="NCBI Taxonomy" id="1919"/>
    <lineage>
        <taxon>Bacteria</taxon>
        <taxon>Bacillati</taxon>
        <taxon>Actinomycetota</taxon>
        <taxon>Actinomycetes</taxon>
        <taxon>Kitasatosporales</taxon>
        <taxon>Streptomycetaceae</taxon>
        <taxon>Streptomyces</taxon>
    </lineage>
</organism>
<evidence type="ECO:0000256" key="2">
    <source>
        <dbReference type="SAM" id="Phobius"/>
    </source>
</evidence>
<keyword evidence="2" id="KW-0472">Membrane</keyword>
<evidence type="ECO:0008006" key="5">
    <source>
        <dbReference type="Google" id="ProtNLM"/>
    </source>
</evidence>
<dbReference type="Gene3D" id="1.20.120.20">
    <property type="entry name" value="Apolipoprotein"/>
    <property type="match status" value="1"/>
</dbReference>
<keyword evidence="1" id="KW-0175">Coiled coil</keyword>